<dbReference type="EMBL" id="CM044703">
    <property type="protein sequence ID" value="KAI5671506.1"/>
    <property type="molecule type" value="Genomic_DNA"/>
</dbReference>
<comment type="caution">
    <text evidence="1">The sequence shown here is derived from an EMBL/GenBank/DDBJ whole genome shotgun (WGS) entry which is preliminary data.</text>
</comment>
<organism evidence="1 2">
    <name type="scientific">Catharanthus roseus</name>
    <name type="common">Madagascar periwinkle</name>
    <name type="synonym">Vinca rosea</name>
    <dbReference type="NCBI Taxonomy" id="4058"/>
    <lineage>
        <taxon>Eukaryota</taxon>
        <taxon>Viridiplantae</taxon>
        <taxon>Streptophyta</taxon>
        <taxon>Embryophyta</taxon>
        <taxon>Tracheophyta</taxon>
        <taxon>Spermatophyta</taxon>
        <taxon>Magnoliopsida</taxon>
        <taxon>eudicotyledons</taxon>
        <taxon>Gunneridae</taxon>
        <taxon>Pentapetalae</taxon>
        <taxon>asterids</taxon>
        <taxon>lamiids</taxon>
        <taxon>Gentianales</taxon>
        <taxon>Apocynaceae</taxon>
        <taxon>Rauvolfioideae</taxon>
        <taxon>Vinceae</taxon>
        <taxon>Catharanthinae</taxon>
        <taxon>Catharanthus</taxon>
    </lineage>
</organism>
<protein>
    <submittedName>
        <fullName evidence="1">Uncharacterized protein</fullName>
    </submittedName>
</protein>
<proteinExistence type="predicted"/>
<accession>A0ACC0BFQ8</accession>
<name>A0ACC0BFQ8_CATRO</name>
<dbReference type="Proteomes" id="UP001060085">
    <property type="component" value="Linkage Group LG03"/>
</dbReference>
<sequence>MEKRQDDLPSFEEPLRLQLKWKNVREMSAYQRIKNKFEEGEPEKENENFVDTHGGHKEGRQETEIDYIEESEGSNLHIEDNVSLSVGLEWRTQSNIPCGNYSQYSTYDDAPPVHLSPPRPNLEDLLSKYINSMNARVKRMEAVLRIQTSSFRDMENLIELIAKRIVEEPLSHIPSNTVTLQGVEEQVPSKRENDKRKRKRSENDKNRADGINEADLPPEVGQPTTDGRSQSNK</sequence>
<gene>
    <name evidence="1" type="ORF">M9H77_11870</name>
</gene>
<evidence type="ECO:0000313" key="1">
    <source>
        <dbReference type="EMBL" id="KAI5671506.1"/>
    </source>
</evidence>
<evidence type="ECO:0000313" key="2">
    <source>
        <dbReference type="Proteomes" id="UP001060085"/>
    </source>
</evidence>
<keyword evidence="2" id="KW-1185">Reference proteome</keyword>
<reference evidence="2" key="1">
    <citation type="journal article" date="2023" name="Nat. Plants">
        <title>Single-cell RNA sequencing provides a high-resolution roadmap for understanding the multicellular compartmentation of specialized metabolism.</title>
        <authorList>
            <person name="Sun S."/>
            <person name="Shen X."/>
            <person name="Li Y."/>
            <person name="Li Y."/>
            <person name="Wang S."/>
            <person name="Li R."/>
            <person name="Zhang H."/>
            <person name="Shen G."/>
            <person name="Guo B."/>
            <person name="Wei J."/>
            <person name="Xu J."/>
            <person name="St-Pierre B."/>
            <person name="Chen S."/>
            <person name="Sun C."/>
        </authorList>
    </citation>
    <scope>NUCLEOTIDE SEQUENCE [LARGE SCALE GENOMIC DNA]</scope>
</reference>